<feature type="region of interest" description="Disordered" evidence="1">
    <location>
        <begin position="45"/>
        <end position="88"/>
    </location>
</feature>
<dbReference type="EMBL" id="MN740675">
    <property type="protein sequence ID" value="QHS80163.1"/>
    <property type="molecule type" value="Genomic_DNA"/>
</dbReference>
<sequence>MALNFSEIDWNEKKNKKIGSKNNFTRKRRYNNKIKNEKVETFLNSMEGLDNSDESNLADFNPPPNPELTQQNQIKKVEEEKEEEDNNVQPEAYDNLTNNAVTNEYYKQFIPYFTQANNSPNLHGSKDVLLEKLNYMIHMLEEQKDIKNGNTTEELILYLFLGVFVIFVVDSFARAGKYTR</sequence>
<evidence type="ECO:0000313" key="3">
    <source>
        <dbReference type="EMBL" id="QHS80163.1"/>
    </source>
</evidence>
<evidence type="ECO:0000256" key="1">
    <source>
        <dbReference type="SAM" id="MobiDB-lite"/>
    </source>
</evidence>
<keyword evidence="2" id="KW-1133">Transmembrane helix</keyword>
<protein>
    <submittedName>
        <fullName evidence="3">Uncharacterized protein</fullName>
    </submittedName>
</protein>
<keyword evidence="2" id="KW-0812">Transmembrane</keyword>
<keyword evidence="2" id="KW-0472">Membrane</keyword>
<accession>A0A6C0AL14</accession>
<feature type="transmembrane region" description="Helical" evidence="2">
    <location>
        <begin position="155"/>
        <end position="173"/>
    </location>
</feature>
<dbReference type="AlphaFoldDB" id="A0A6C0AL14"/>
<reference evidence="3" key="1">
    <citation type="journal article" date="2020" name="Nature">
        <title>Giant virus diversity and host interactions through global metagenomics.</title>
        <authorList>
            <person name="Schulz F."/>
            <person name="Roux S."/>
            <person name="Paez-Espino D."/>
            <person name="Jungbluth S."/>
            <person name="Walsh D.A."/>
            <person name="Denef V.J."/>
            <person name="McMahon K.D."/>
            <person name="Konstantinidis K.T."/>
            <person name="Eloe-Fadrosh E.A."/>
            <person name="Kyrpides N.C."/>
            <person name="Woyke T."/>
        </authorList>
    </citation>
    <scope>NUCLEOTIDE SEQUENCE</scope>
    <source>
        <strain evidence="3">GVMAG-S-1039698-54</strain>
    </source>
</reference>
<name>A0A6C0AL14_9ZZZZ</name>
<evidence type="ECO:0000256" key="2">
    <source>
        <dbReference type="SAM" id="Phobius"/>
    </source>
</evidence>
<proteinExistence type="predicted"/>
<organism evidence="3">
    <name type="scientific">viral metagenome</name>
    <dbReference type="NCBI Taxonomy" id="1070528"/>
    <lineage>
        <taxon>unclassified sequences</taxon>
        <taxon>metagenomes</taxon>
        <taxon>organismal metagenomes</taxon>
    </lineage>
</organism>